<gene>
    <name evidence="3" type="ORF">Bca52824_070527</name>
</gene>
<evidence type="ECO:0000313" key="4">
    <source>
        <dbReference type="Proteomes" id="UP000886595"/>
    </source>
</evidence>
<dbReference type="InterPro" id="IPR002156">
    <property type="entry name" value="RNaseH_domain"/>
</dbReference>
<dbReference type="AlphaFoldDB" id="A0A8X7Q8E3"/>
<comment type="caution">
    <text evidence="3">The sequence shown here is derived from an EMBL/GenBank/DDBJ whole genome shotgun (WGS) entry which is preliminary data.</text>
</comment>
<feature type="compositionally biased region" description="Basic residues" evidence="1">
    <location>
        <begin position="82"/>
        <end position="91"/>
    </location>
</feature>
<dbReference type="OrthoDB" id="1111847at2759"/>
<evidence type="ECO:0000256" key="1">
    <source>
        <dbReference type="SAM" id="MobiDB-lite"/>
    </source>
</evidence>
<dbReference type="Proteomes" id="UP000886595">
    <property type="component" value="Unassembled WGS sequence"/>
</dbReference>
<feature type="compositionally biased region" description="Basic and acidic residues" evidence="1">
    <location>
        <begin position="72"/>
        <end position="81"/>
    </location>
</feature>
<dbReference type="PANTHER" id="PTHR47074:SF49">
    <property type="entry name" value="POLYNUCLEOTIDYL TRANSFERASE, RIBONUCLEASE H-LIKE SUPERFAMILY PROTEIN"/>
    <property type="match status" value="1"/>
</dbReference>
<evidence type="ECO:0000313" key="3">
    <source>
        <dbReference type="EMBL" id="KAG2263448.1"/>
    </source>
</evidence>
<feature type="region of interest" description="Disordered" evidence="1">
    <location>
        <begin position="72"/>
        <end position="91"/>
    </location>
</feature>
<protein>
    <recommendedName>
        <fullName evidence="2">RNase H type-1 domain-containing protein</fullName>
    </recommendedName>
</protein>
<dbReference type="EMBL" id="JAAMPC010000014">
    <property type="protein sequence ID" value="KAG2263448.1"/>
    <property type="molecule type" value="Genomic_DNA"/>
</dbReference>
<dbReference type="Gene3D" id="3.30.420.10">
    <property type="entry name" value="Ribonuclease H-like superfamily/Ribonuclease H"/>
    <property type="match status" value="1"/>
</dbReference>
<dbReference type="CDD" id="cd06222">
    <property type="entry name" value="RNase_H_like"/>
    <property type="match status" value="1"/>
</dbReference>
<organism evidence="3 4">
    <name type="scientific">Brassica carinata</name>
    <name type="common">Ethiopian mustard</name>
    <name type="synonym">Abyssinian cabbage</name>
    <dbReference type="NCBI Taxonomy" id="52824"/>
    <lineage>
        <taxon>Eukaryota</taxon>
        <taxon>Viridiplantae</taxon>
        <taxon>Streptophyta</taxon>
        <taxon>Embryophyta</taxon>
        <taxon>Tracheophyta</taxon>
        <taxon>Spermatophyta</taxon>
        <taxon>Magnoliopsida</taxon>
        <taxon>eudicotyledons</taxon>
        <taxon>Gunneridae</taxon>
        <taxon>Pentapetalae</taxon>
        <taxon>rosids</taxon>
        <taxon>malvids</taxon>
        <taxon>Brassicales</taxon>
        <taxon>Brassicaceae</taxon>
        <taxon>Brassiceae</taxon>
        <taxon>Brassica</taxon>
    </lineage>
</organism>
<accession>A0A8X7Q8E3</accession>
<dbReference type="InterPro" id="IPR036397">
    <property type="entry name" value="RNaseH_sf"/>
</dbReference>
<dbReference type="GO" id="GO:0003676">
    <property type="term" value="F:nucleic acid binding"/>
    <property type="evidence" value="ECO:0007669"/>
    <property type="project" value="InterPro"/>
</dbReference>
<evidence type="ECO:0000259" key="2">
    <source>
        <dbReference type="Pfam" id="PF13456"/>
    </source>
</evidence>
<dbReference type="InterPro" id="IPR044730">
    <property type="entry name" value="RNase_H-like_dom_plant"/>
</dbReference>
<dbReference type="InterPro" id="IPR052929">
    <property type="entry name" value="RNase_H-like_EbsB-rel"/>
</dbReference>
<sequence>MAESLALRQGIKEALSLGRRSVSFHSDCATLIRAISTQSQIKEIYGVLQDIKHLSANFDRINFLQISRSQNREIKPSDNHKPSRTVKKRCFDRHRINNTNVRFKT</sequence>
<dbReference type="Pfam" id="PF13456">
    <property type="entry name" value="RVT_3"/>
    <property type="match status" value="1"/>
</dbReference>
<dbReference type="GO" id="GO:0004523">
    <property type="term" value="F:RNA-DNA hybrid ribonuclease activity"/>
    <property type="evidence" value="ECO:0007669"/>
    <property type="project" value="InterPro"/>
</dbReference>
<name>A0A8X7Q8E3_BRACI</name>
<dbReference type="PANTHER" id="PTHR47074">
    <property type="entry name" value="BNAC02G40300D PROTEIN"/>
    <property type="match status" value="1"/>
</dbReference>
<feature type="domain" description="RNase H type-1" evidence="2">
    <location>
        <begin position="1"/>
        <end position="72"/>
    </location>
</feature>
<reference evidence="3 4" key="1">
    <citation type="submission" date="2020-02" db="EMBL/GenBank/DDBJ databases">
        <authorList>
            <person name="Ma Q."/>
            <person name="Huang Y."/>
            <person name="Song X."/>
            <person name="Pei D."/>
        </authorList>
    </citation>
    <scope>NUCLEOTIDE SEQUENCE [LARGE SCALE GENOMIC DNA]</scope>
    <source>
        <strain evidence="3">Sxm20200214</strain>
        <tissue evidence="3">Leaf</tissue>
    </source>
</reference>
<proteinExistence type="predicted"/>
<keyword evidence="4" id="KW-1185">Reference proteome</keyword>